<dbReference type="InterPro" id="IPR056784">
    <property type="entry name" value="PSF2_N"/>
</dbReference>
<dbReference type="InterPro" id="IPR036872">
    <property type="entry name" value="CH_dom_sf"/>
</dbReference>
<dbReference type="Proteomes" id="UP000243459">
    <property type="component" value="Chromosome 1"/>
</dbReference>
<dbReference type="SUPFAM" id="SSF160059">
    <property type="entry name" value="PriA/YqbF domain"/>
    <property type="match status" value="1"/>
</dbReference>
<protein>
    <recommendedName>
        <fullName evidence="1">DNA replication complex GINS protein PSF2 N-terminal domain-containing protein</fullName>
    </recommendedName>
</protein>
<reference evidence="3" key="1">
    <citation type="journal article" date="2017" name="Nat. Commun.">
        <title>The asparagus genome sheds light on the origin and evolution of a young Y chromosome.</title>
        <authorList>
            <person name="Harkess A."/>
            <person name="Zhou J."/>
            <person name="Xu C."/>
            <person name="Bowers J.E."/>
            <person name="Van der Hulst R."/>
            <person name="Ayyampalayam S."/>
            <person name="Mercati F."/>
            <person name="Riccardi P."/>
            <person name="McKain M.R."/>
            <person name="Kakrana A."/>
            <person name="Tang H."/>
            <person name="Ray J."/>
            <person name="Groenendijk J."/>
            <person name="Arikit S."/>
            <person name="Mathioni S.M."/>
            <person name="Nakano M."/>
            <person name="Shan H."/>
            <person name="Telgmann-Rauber A."/>
            <person name="Kanno A."/>
            <person name="Yue Z."/>
            <person name="Chen H."/>
            <person name="Li W."/>
            <person name="Chen Y."/>
            <person name="Xu X."/>
            <person name="Zhang Y."/>
            <person name="Luo S."/>
            <person name="Chen H."/>
            <person name="Gao J."/>
            <person name="Mao Z."/>
            <person name="Pires J.C."/>
            <person name="Luo M."/>
            <person name="Kudrna D."/>
            <person name="Wing R.A."/>
            <person name="Meyers B.C."/>
            <person name="Yi K."/>
            <person name="Kong H."/>
            <person name="Lavrijsen P."/>
            <person name="Sunseri F."/>
            <person name="Falavigna A."/>
            <person name="Ye Y."/>
            <person name="Leebens-Mack J.H."/>
            <person name="Chen G."/>
        </authorList>
    </citation>
    <scope>NUCLEOTIDE SEQUENCE [LARGE SCALE GENOMIC DNA]</scope>
    <source>
        <strain evidence="3">cv. DH0086</strain>
    </source>
</reference>
<sequence>MMNGAYFVNRNKILAWINSTLHLNLSKVEEAASGAVHGQLMDAVHTGMVPMHKVNFDAKNRPAHGRGSYGDGADAQGEFRCEERVQDDPELQGDYGPFFPQIATKMPLWLAVALRRHGKYTIRSPEWMSVVICTKGINLYRDYERKAAIKAAEEAQNPSAAAETANGAIAK</sequence>
<accession>A0A5P1FTD0</accession>
<keyword evidence="3" id="KW-1185">Reference proteome</keyword>
<dbReference type="GO" id="GO:0008017">
    <property type="term" value="F:microtubule binding"/>
    <property type="evidence" value="ECO:0007669"/>
    <property type="project" value="InterPro"/>
</dbReference>
<dbReference type="SUPFAM" id="SSF47576">
    <property type="entry name" value="Calponin-homology domain, CH-domain"/>
    <property type="match status" value="1"/>
</dbReference>
<gene>
    <name evidence="2" type="ORF">A4U43_C01F15780</name>
</gene>
<dbReference type="AlphaFoldDB" id="A0A5P1FTD0"/>
<evidence type="ECO:0000313" key="3">
    <source>
        <dbReference type="Proteomes" id="UP000243459"/>
    </source>
</evidence>
<dbReference type="Pfam" id="PF25005">
    <property type="entry name" value="PSF2_N"/>
    <property type="match status" value="1"/>
</dbReference>
<evidence type="ECO:0000313" key="2">
    <source>
        <dbReference type="EMBL" id="ONK80269.1"/>
    </source>
</evidence>
<dbReference type="InterPro" id="IPR027328">
    <property type="entry name" value="MAPRE"/>
</dbReference>
<dbReference type="Gene3D" id="1.10.418.10">
    <property type="entry name" value="Calponin-like domain"/>
    <property type="match status" value="1"/>
</dbReference>
<feature type="domain" description="DNA replication complex GINS protein PSF2 N-terminal" evidence="1">
    <location>
        <begin position="91"/>
        <end position="122"/>
    </location>
</feature>
<proteinExistence type="predicted"/>
<dbReference type="EMBL" id="CM007381">
    <property type="protein sequence ID" value="ONK80269.1"/>
    <property type="molecule type" value="Genomic_DNA"/>
</dbReference>
<name>A0A5P1FTD0_ASPOF</name>
<evidence type="ECO:0000259" key="1">
    <source>
        <dbReference type="Pfam" id="PF25005"/>
    </source>
</evidence>
<organism evidence="2 3">
    <name type="scientific">Asparagus officinalis</name>
    <name type="common">Garden asparagus</name>
    <dbReference type="NCBI Taxonomy" id="4686"/>
    <lineage>
        <taxon>Eukaryota</taxon>
        <taxon>Viridiplantae</taxon>
        <taxon>Streptophyta</taxon>
        <taxon>Embryophyta</taxon>
        <taxon>Tracheophyta</taxon>
        <taxon>Spermatophyta</taxon>
        <taxon>Magnoliopsida</taxon>
        <taxon>Liliopsida</taxon>
        <taxon>Asparagales</taxon>
        <taxon>Asparagaceae</taxon>
        <taxon>Asparagoideae</taxon>
        <taxon>Asparagus</taxon>
    </lineage>
</organism>
<dbReference type="Gramene" id="ONK80269">
    <property type="protein sequence ID" value="ONK80269"/>
    <property type="gene ID" value="A4U43_C01F15780"/>
</dbReference>
<dbReference type="PANTHER" id="PTHR10623">
    <property type="entry name" value="MICROTUBULE-ASSOCIATED PROTEIN RP/EB FAMILY MEMBER"/>
    <property type="match status" value="1"/>
</dbReference>